<gene>
    <name evidence="1" type="ORF">BS47DRAFT_834033</name>
</gene>
<proteinExistence type="predicted"/>
<comment type="caution">
    <text evidence="1">The sequence shown here is derived from an EMBL/GenBank/DDBJ whole genome shotgun (WGS) entry which is preliminary data.</text>
</comment>
<keyword evidence="2" id="KW-1185">Reference proteome</keyword>
<reference evidence="1" key="1">
    <citation type="journal article" date="2020" name="Nat. Commun.">
        <title>Large-scale genome sequencing of mycorrhizal fungi provides insights into the early evolution of symbiotic traits.</title>
        <authorList>
            <person name="Miyauchi S."/>
            <person name="Kiss E."/>
            <person name="Kuo A."/>
            <person name="Drula E."/>
            <person name="Kohler A."/>
            <person name="Sanchez-Garcia M."/>
            <person name="Morin E."/>
            <person name="Andreopoulos B."/>
            <person name="Barry K.W."/>
            <person name="Bonito G."/>
            <person name="Buee M."/>
            <person name="Carver A."/>
            <person name="Chen C."/>
            <person name="Cichocki N."/>
            <person name="Clum A."/>
            <person name="Culley D."/>
            <person name="Crous P.W."/>
            <person name="Fauchery L."/>
            <person name="Girlanda M."/>
            <person name="Hayes R.D."/>
            <person name="Keri Z."/>
            <person name="LaButti K."/>
            <person name="Lipzen A."/>
            <person name="Lombard V."/>
            <person name="Magnuson J."/>
            <person name="Maillard F."/>
            <person name="Murat C."/>
            <person name="Nolan M."/>
            <person name="Ohm R.A."/>
            <person name="Pangilinan J."/>
            <person name="Pereira M.F."/>
            <person name="Perotto S."/>
            <person name="Peter M."/>
            <person name="Pfister S."/>
            <person name="Riley R."/>
            <person name="Sitrit Y."/>
            <person name="Stielow J.B."/>
            <person name="Szollosi G."/>
            <person name="Zifcakova L."/>
            <person name="Stursova M."/>
            <person name="Spatafora J.W."/>
            <person name="Tedersoo L."/>
            <person name="Vaario L.M."/>
            <person name="Yamada A."/>
            <person name="Yan M."/>
            <person name="Wang P."/>
            <person name="Xu J."/>
            <person name="Bruns T."/>
            <person name="Baldrian P."/>
            <person name="Vilgalys R."/>
            <person name="Dunand C."/>
            <person name="Henrissat B."/>
            <person name="Grigoriev I.V."/>
            <person name="Hibbett D."/>
            <person name="Nagy L.G."/>
            <person name="Martin F.M."/>
        </authorList>
    </citation>
    <scope>NUCLEOTIDE SEQUENCE</scope>
    <source>
        <strain evidence="1">UP504</strain>
    </source>
</reference>
<dbReference type="EMBL" id="MU128956">
    <property type="protein sequence ID" value="KAF9514866.1"/>
    <property type="molecule type" value="Genomic_DNA"/>
</dbReference>
<accession>A0A9P6DU16</accession>
<organism evidence="1 2">
    <name type="scientific">Hydnum rufescens UP504</name>
    <dbReference type="NCBI Taxonomy" id="1448309"/>
    <lineage>
        <taxon>Eukaryota</taxon>
        <taxon>Fungi</taxon>
        <taxon>Dikarya</taxon>
        <taxon>Basidiomycota</taxon>
        <taxon>Agaricomycotina</taxon>
        <taxon>Agaricomycetes</taxon>
        <taxon>Cantharellales</taxon>
        <taxon>Hydnaceae</taxon>
        <taxon>Hydnum</taxon>
    </lineage>
</organism>
<evidence type="ECO:0000313" key="1">
    <source>
        <dbReference type="EMBL" id="KAF9514866.1"/>
    </source>
</evidence>
<evidence type="ECO:0000313" key="2">
    <source>
        <dbReference type="Proteomes" id="UP000886523"/>
    </source>
</evidence>
<name>A0A9P6DU16_9AGAM</name>
<dbReference type="AlphaFoldDB" id="A0A9P6DU16"/>
<protein>
    <submittedName>
        <fullName evidence="1">Uncharacterized protein</fullName>
    </submittedName>
</protein>
<dbReference type="Proteomes" id="UP000886523">
    <property type="component" value="Unassembled WGS sequence"/>
</dbReference>
<sequence>MWIFSIKLVCVCSRRQGSIELMRGEKKDEGKENMEVSIGEEQCILPKGNHAYVLAITYPHCRLSVMRYLRSAREGWEDNLRIAQIVFGKREVSAHSIEYQREENMARKQKVTQRQQYHELIDIAESHEGDLLFAHCIFAATWGPRDTHNRGT</sequence>